<dbReference type="GeneID" id="68095867"/>
<dbReference type="AlphaFoldDB" id="A0AA88GMU4"/>
<proteinExistence type="predicted"/>
<accession>A0AA88GMU4</accession>
<feature type="region of interest" description="Disordered" evidence="1">
    <location>
        <begin position="54"/>
        <end position="73"/>
    </location>
</feature>
<dbReference type="EMBL" id="PYSW02000018">
    <property type="protein sequence ID" value="KAG2385597.1"/>
    <property type="molecule type" value="Genomic_DNA"/>
</dbReference>
<feature type="compositionally biased region" description="Polar residues" evidence="1">
    <location>
        <begin position="116"/>
        <end position="130"/>
    </location>
</feature>
<keyword evidence="3" id="KW-1185">Reference proteome</keyword>
<protein>
    <submittedName>
        <fullName evidence="2">Uncharacterized protein</fullName>
    </submittedName>
</protein>
<name>A0AA88GMU4_NAELO</name>
<dbReference type="RefSeq" id="XP_044549590.1">
    <property type="nucleotide sequence ID" value="XM_044692938.1"/>
</dbReference>
<sequence>MSTSEKSPYFAYSFKNRGGRDALSIHYYLHRSRLENSKSVIDNKTPRTMVVRPKKRNQHLNGDMTESRADSSYNFTSPSLSGFLNSPRSAANSPSSPSKSRASSSRSRGPRSQSALSHQSLRQRCMTSMSEELRNPSPLSFSEIQEIEELSTHISHQLEQQNASERRAQFDQYVINTPRERFLEDKNDLEIYNRFAAMVSKFSNSEVEEILEGVRKHVHDYKLLREFGGDSYEHY</sequence>
<feature type="compositionally biased region" description="Low complexity" evidence="1">
    <location>
        <begin position="86"/>
        <end position="115"/>
    </location>
</feature>
<organism evidence="2 3">
    <name type="scientific">Naegleria lovaniensis</name>
    <name type="common">Amoeba</name>
    <dbReference type="NCBI Taxonomy" id="51637"/>
    <lineage>
        <taxon>Eukaryota</taxon>
        <taxon>Discoba</taxon>
        <taxon>Heterolobosea</taxon>
        <taxon>Tetramitia</taxon>
        <taxon>Eutetramitia</taxon>
        <taxon>Vahlkampfiidae</taxon>
        <taxon>Naegleria</taxon>
    </lineage>
</organism>
<evidence type="ECO:0000256" key="1">
    <source>
        <dbReference type="SAM" id="MobiDB-lite"/>
    </source>
</evidence>
<evidence type="ECO:0000313" key="3">
    <source>
        <dbReference type="Proteomes" id="UP000816034"/>
    </source>
</evidence>
<dbReference type="Proteomes" id="UP000816034">
    <property type="component" value="Unassembled WGS sequence"/>
</dbReference>
<reference evidence="2 3" key="1">
    <citation type="journal article" date="2018" name="BMC Genomics">
        <title>The genome of Naegleria lovaniensis, the basis for a comparative approach to unravel pathogenicity factors of the human pathogenic amoeba N. fowleri.</title>
        <authorList>
            <person name="Liechti N."/>
            <person name="Schurch N."/>
            <person name="Bruggmann R."/>
            <person name="Wittwer M."/>
        </authorList>
    </citation>
    <scope>NUCLEOTIDE SEQUENCE [LARGE SCALE GENOMIC DNA]</scope>
    <source>
        <strain evidence="2 3">ATCC 30569</strain>
    </source>
</reference>
<feature type="region of interest" description="Disordered" evidence="1">
    <location>
        <begin position="78"/>
        <end position="138"/>
    </location>
</feature>
<evidence type="ECO:0000313" key="2">
    <source>
        <dbReference type="EMBL" id="KAG2385597.1"/>
    </source>
</evidence>
<comment type="caution">
    <text evidence="2">The sequence shown here is derived from an EMBL/GenBank/DDBJ whole genome shotgun (WGS) entry which is preliminary data.</text>
</comment>
<gene>
    <name evidence="2" type="ORF">C9374_003412</name>
</gene>